<keyword evidence="2" id="KW-0472">Membrane</keyword>
<evidence type="ECO:0000256" key="1">
    <source>
        <dbReference type="SAM" id="MobiDB-lite"/>
    </source>
</evidence>
<evidence type="ECO:0000256" key="2">
    <source>
        <dbReference type="SAM" id="Phobius"/>
    </source>
</evidence>
<dbReference type="KEGG" id="naj:B1756_09105"/>
<keyword evidence="2" id="KW-1133">Transmembrane helix</keyword>
<evidence type="ECO:0000313" key="4">
    <source>
        <dbReference type="Proteomes" id="UP000250088"/>
    </source>
</evidence>
<organism evidence="3 4">
    <name type="scientific">Natrarchaeobaculum aegyptiacum</name>
    <dbReference type="NCBI Taxonomy" id="745377"/>
    <lineage>
        <taxon>Archaea</taxon>
        <taxon>Methanobacteriati</taxon>
        <taxon>Methanobacteriota</taxon>
        <taxon>Stenosarchaea group</taxon>
        <taxon>Halobacteria</taxon>
        <taxon>Halobacteriales</taxon>
        <taxon>Natrialbaceae</taxon>
        <taxon>Natrarchaeobaculum</taxon>
    </lineage>
</organism>
<dbReference type="AlphaFoldDB" id="A0A2Z2HRR9"/>
<proteinExistence type="predicted"/>
<sequence>MSRLLLGIIVGIPLAWHLGLTAVAYWDAGRVGLEPPLKWAAITFFVPLFGFFIYLFERSELDYNPDEDPYKGHNFNIHPSRADDAPLRSRGDDRLDTDLEVERWGEDGDGDADGASSGGRGDAPTGAGEADDGETSHDDRS</sequence>
<feature type="compositionally biased region" description="Basic and acidic residues" evidence="1">
    <location>
        <begin position="80"/>
        <end position="106"/>
    </location>
</feature>
<keyword evidence="4" id="KW-1185">Reference proteome</keyword>
<feature type="region of interest" description="Disordered" evidence="1">
    <location>
        <begin position="67"/>
        <end position="141"/>
    </location>
</feature>
<protein>
    <recommendedName>
        <fullName evidence="5">Cardiolipin synthase N-terminal domain-containing protein</fullName>
    </recommendedName>
</protein>
<keyword evidence="2" id="KW-0812">Transmembrane</keyword>
<feature type="transmembrane region" description="Helical" evidence="2">
    <location>
        <begin position="37"/>
        <end position="56"/>
    </location>
</feature>
<evidence type="ECO:0008006" key="5">
    <source>
        <dbReference type="Google" id="ProtNLM"/>
    </source>
</evidence>
<dbReference type="EMBL" id="CP019893">
    <property type="protein sequence ID" value="ARS89876.1"/>
    <property type="molecule type" value="Genomic_DNA"/>
</dbReference>
<dbReference type="RefSeq" id="WP_228434570.1">
    <property type="nucleotide sequence ID" value="NZ_CP019893.1"/>
</dbReference>
<name>A0A2Z2HRR9_9EURY</name>
<evidence type="ECO:0000313" key="3">
    <source>
        <dbReference type="EMBL" id="ARS89876.1"/>
    </source>
</evidence>
<gene>
    <name evidence="3" type="ORF">B1756_09105</name>
</gene>
<reference evidence="4" key="1">
    <citation type="submission" date="2017-02" db="EMBL/GenBank/DDBJ databases">
        <title>Natronthermophilus aegyptiacus gen. nov.,sp. nov., an aerobic, extremely halophilic alkalithermophilic archaeon isolated from the athalassohaline Wadi An Natrun, Egypt.</title>
        <authorList>
            <person name="Zhao B."/>
        </authorList>
    </citation>
    <scope>NUCLEOTIDE SEQUENCE [LARGE SCALE GENOMIC DNA]</scope>
    <source>
        <strain evidence="4">JW/NM-HA 15</strain>
    </source>
</reference>
<dbReference type="Proteomes" id="UP000250088">
    <property type="component" value="Chromosome"/>
</dbReference>
<accession>A0A2Z2HRR9</accession>
<dbReference type="GeneID" id="32894235"/>